<dbReference type="OrthoDB" id="6624743at2759"/>
<evidence type="ECO:0000259" key="2">
    <source>
        <dbReference type="Pfam" id="PF11717"/>
    </source>
</evidence>
<dbReference type="Pfam" id="PF11717">
    <property type="entry name" value="Tudor-knot"/>
    <property type="match status" value="1"/>
</dbReference>
<organism evidence="3 4">
    <name type="scientific">Sipha flava</name>
    <name type="common">yellow sugarcane aphid</name>
    <dbReference type="NCBI Taxonomy" id="143950"/>
    <lineage>
        <taxon>Eukaryota</taxon>
        <taxon>Metazoa</taxon>
        <taxon>Ecdysozoa</taxon>
        <taxon>Arthropoda</taxon>
        <taxon>Hexapoda</taxon>
        <taxon>Insecta</taxon>
        <taxon>Pterygota</taxon>
        <taxon>Neoptera</taxon>
        <taxon>Paraneoptera</taxon>
        <taxon>Hemiptera</taxon>
        <taxon>Sternorrhyncha</taxon>
        <taxon>Aphidomorpha</taxon>
        <taxon>Aphidoidea</taxon>
        <taxon>Aphididae</taxon>
        <taxon>Sipha</taxon>
    </lineage>
</organism>
<sequence length="260" mass="30470">DIVFCYYQELLYEAIIRDRRWRKDGVGEYYIHYINWKKNWDEWVDYQNVLVINEVNISHKEFLEKELQKKLEKQNSSKRKKKGVIMKLANNTILSGKKRGRKRKLSNITPCTSATKKRKTDSQSNSGSLYGGKKEITDDQRLRFKKNLKPNAYGVRIISPEREVMGFEPIYELNFNKKTSTIDDQTPISLPDCESNITRKRSTSDNNSFNRDSHSSDQDSRSVNWDLQSVDRDSHSSDQDSRSVYQDPHFVDQDSHSTNA</sequence>
<feature type="compositionally biased region" description="Basic and acidic residues" evidence="1">
    <location>
        <begin position="229"/>
        <end position="241"/>
    </location>
</feature>
<dbReference type="InterPro" id="IPR008676">
    <property type="entry name" value="MRG"/>
</dbReference>
<dbReference type="SUPFAM" id="SSF54160">
    <property type="entry name" value="Chromo domain-like"/>
    <property type="match status" value="1"/>
</dbReference>
<dbReference type="PANTHER" id="PTHR10880">
    <property type="entry name" value="MORTALITY FACTOR 4-LIKE PROTEIN"/>
    <property type="match status" value="1"/>
</dbReference>
<dbReference type="GO" id="GO:0005634">
    <property type="term" value="C:nucleus"/>
    <property type="evidence" value="ECO:0007669"/>
    <property type="project" value="InterPro"/>
</dbReference>
<evidence type="ECO:0000313" key="4">
    <source>
        <dbReference type="RefSeq" id="XP_025407329.1"/>
    </source>
</evidence>
<dbReference type="GO" id="GO:0006355">
    <property type="term" value="P:regulation of DNA-templated transcription"/>
    <property type="evidence" value="ECO:0007669"/>
    <property type="project" value="InterPro"/>
</dbReference>
<feature type="region of interest" description="Disordered" evidence="1">
    <location>
        <begin position="97"/>
        <end position="133"/>
    </location>
</feature>
<dbReference type="InterPro" id="IPR025995">
    <property type="entry name" value="Tudor-knot"/>
</dbReference>
<dbReference type="Proteomes" id="UP000694846">
    <property type="component" value="Unplaced"/>
</dbReference>
<feature type="domain" description="Tudor-knot" evidence="2">
    <location>
        <begin position="4"/>
        <end position="49"/>
    </location>
</feature>
<accession>A0A8B8F911</accession>
<dbReference type="PANTHER" id="PTHR10880:SF15">
    <property type="entry name" value="MSL COMPLEX SUBUNIT 3"/>
    <property type="match status" value="1"/>
</dbReference>
<dbReference type="RefSeq" id="XP_025407329.1">
    <property type="nucleotide sequence ID" value="XM_025551544.1"/>
</dbReference>
<dbReference type="InterPro" id="IPR016197">
    <property type="entry name" value="Chromo-like_dom_sf"/>
</dbReference>
<gene>
    <name evidence="4" type="primary">LOC112681279</name>
</gene>
<feature type="region of interest" description="Disordered" evidence="1">
    <location>
        <begin position="181"/>
        <end position="260"/>
    </location>
</feature>
<dbReference type="Gene3D" id="2.30.30.140">
    <property type="match status" value="1"/>
</dbReference>
<feature type="non-terminal residue" evidence="4">
    <location>
        <position position="1"/>
    </location>
</feature>
<proteinExistence type="predicted"/>
<evidence type="ECO:0000256" key="1">
    <source>
        <dbReference type="SAM" id="MobiDB-lite"/>
    </source>
</evidence>
<dbReference type="GO" id="GO:0006325">
    <property type="term" value="P:chromatin organization"/>
    <property type="evidence" value="ECO:0007669"/>
    <property type="project" value="InterPro"/>
</dbReference>
<feature type="compositionally biased region" description="Basic and acidic residues" evidence="1">
    <location>
        <begin position="249"/>
        <end position="260"/>
    </location>
</feature>
<protein>
    <submittedName>
        <fullName evidence="4">Chromatin modification-related protein eaf3-like</fullName>
    </submittedName>
</protein>
<evidence type="ECO:0000313" key="3">
    <source>
        <dbReference type="Proteomes" id="UP000694846"/>
    </source>
</evidence>
<dbReference type="GO" id="GO:0000123">
    <property type="term" value="C:histone acetyltransferase complex"/>
    <property type="evidence" value="ECO:0007669"/>
    <property type="project" value="TreeGrafter"/>
</dbReference>
<name>A0A8B8F911_9HEMI</name>
<dbReference type="AlphaFoldDB" id="A0A8B8F911"/>
<reference evidence="4" key="1">
    <citation type="submission" date="2025-08" db="UniProtKB">
        <authorList>
            <consortium name="RefSeq"/>
        </authorList>
    </citation>
    <scope>IDENTIFICATION</scope>
    <source>
        <tissue evidence="4">Whole body</tissue>
    </source>
</reference>
<keyword evidence="3" id="KW-1185">Reference proteome</keyword>
<feature type="compositionally biased region" description="Basic and acidic residues" evidence="1">
    <location>
        <begin position="211"/>
        <end position="220"/>
    </location>
</feature>
<dbReference type="GeneID" id="112681279"/>